<feature type="transmembrane region" description="Helical" evidence="1">
    <location>
        <begin position="90"/>
        <end position="106"/>
    </location>
</feature>
<sequence>MVLYLQFYTQEIGKKMRKDILDILNKINPYLFLITLLIGILWAIAYNNIKLIVLALYIIAPVTCAIVWIFYHKEMYTELLKFSPIKKLDLLYILIYVVTLIILFIYSTRPLIYFILIALLYVFVLYQILSSQRSWSYLLIEIILLNANLIYGVLFKYPLYFGGTDTFSHIYFSQIISLTGHPIPNLLDPSYSYFPPFHILVSIVSQILDIDIDYALFTTISIAYFVLPIFLYYIIFTITQNNQIALLSCFFNSFLVSNIYYSFYPIPRGLVFVFFIIFLYSLIKDNLSFRFLGLILSTSIVLFHSASVVQFLFILCIIIFLEHLLQTQNIIRKDIIIFLLIIFAAYWFYVAIDFSTSIIVYLLNPDKIKDITFIQPSIDFLIFFQDHISMGIILFFVILGFSYVTKKPSYLSVIGILTMILLVFYLPNPIKMTTQILEMFGFYRFELFASPFIAIMAGLGFLVFLNTFSKSNKMMIGLSFLLIFMAVFTSIITTNNASDFNKNTSTTYFTNDEMNAMNFIEYKTSSNVTLYSDYFMYRAFYPKHFFEADNDYLSYGLKFYNVNMILDIESISLNKGYIIFRKSEFEERKLLLLGSSSRVYEYKYTNESSNILENNLLKLSKIYKSDRNEIFYN</sequence>
<evidence type="ECO:0000313" key="2">
    <source>
        <dbReference type="EMBL" id="KKH68192.1"/>
    </source>
</evidence>
<proteinExistence type="predicted"/>
<dbReference type="EMBL" id="JJQQ01000061">
    <property type="protein sequence ID" value="KKH68192.1"/>
    <property type="molecule type" value="Genomic_DNA"/>
</dbReference>
<comment type="caution">
    <text evidence="2">The sequence shown here is derived from an EMBL/GenBank/DDBJ whole genome shotgun (WGS) entry which is preliminary data.</text>
</comment>
<organism evidence="2 3">
    <name type="scientific">Methanosarcina mazei</name>
    <name type="common">Methanosarcina frisia</name>
    <dbReference type="NCBI Taxonomy" id="2209"/>
    <lineage>
        <taxon>Archaea</taxon>
        <taxon>Methanobacteriati</taxon>
        <taxon>Methanobacteriota</taxon>
        <taxon>Stenosarchaea group</taxon>
        <taxon>Methanomicrobia</taxon>
        <taxon>Methanosarcinales</taxon>
        <taxon>Methanosarcinaceae</taxon>
        <taxon>Methanosarcina</taxon>
    </lineage>
</organism>
<feature type="transmembrane region" description="Helical" evidence="1">
    <location>
        <begin position="214"/>
        <end position="236"/>
    </location>
</feature>
<feature type="transmembrane region" description="Helical" evidence="1">
    <location>
        <begin position="383"/>
        <end position="403"/>
    </location>
</feature>
<keyword evidence="1" id="KW-0812">Transmembrane</keyword>
<feature type="transmembrane region" description="Helical" evidence="1">
    <location>
        <begin position="409"/>
        <end position="426"/>
    </location>
</feature>
<feature type="transmembrane region" description="Helical" evidence="1">
    <location>
        <begin position="136"/>
        <end position="154"/>
    </location>
</feature>
<dbReference type="Proteomes" id="UP000033933">
    <property type="component" value="Unassembled WGS sequence"/>
</dbReference>
<evidence type="ECO:0008006" key="4">
    <source>
        <dbReference type="Google" id="ProtNLM"/>
    </source>
</evidence>
<feature type="transmembrane region" description="Helical" evidence="1">
    <location>
        <begin position="51"/>
        <end position="70"/>
    </location>
</feature>
<evidence type="ECO:0000256" key="1">
    <source>
        <dbReference type="SAM" id="Phobius"/>
    </source>
</evidence>
<feature type="transmembrane region" description="Helical" evidence="1">
    <location>
        <begin position="335"/>
        <end position="363"/>
    </location>
</feature>
<feature type="transmembrane region" description="Helical" evidence="1">
    <location>
        <begin position="27"/>
        <end position="45"/>
    </location>
</feature>
<gene>
    <name evidence="2" type="ORF">DU87_06080</name>
</gene>
<feature type="transmembrane region" description="Helical" evidence="1">
    <location>
        <begin position="266"/>
        <end position="283"/>
    </location>
</feature>
<keyword evidence="1" id="KW-1133">Transmembrane helix</keyword>
<dbReference type="PATRIC" id="fig|2209.87.peg.1310"/>
<feature type="transmembrane region" description="Helical" evidence="1">
    <location>
        <begin position="112"/>
        <end position="129"/>
    </location>
</feature>
<keyword evidence="1" id="KW-0472">Membrane</keyword>
<protein>
    <recommendedName>
        <fullName evidence="4">Glycosyltransferase RgtA/B/C/D-like domain-containing protein</fullName>
    </recommendedName>
</protein>
<feature type="transmembrane region" description="Helical" evidence="1">
    <location>
        <begin position="295"/>
        <end position="320"/>
    </location>
</feature>
<dbReference type="AlphaFoldDB" id="A0A0F8PZF3"/>
<feature type="transmembrane region" description="Helical" evidence="1">
    <location>
        <begin position="474"/>
        <end position="493"/>
    </location>
</feature>
<evidence type="ECO:0000313" key="3">
    <source>
        <dbReference type="Proteomes" id="UP000033933"/>
    </source>
</evidence>
<reference evidence="2 3" key="1">
    <citation type="journal article" date="2015" name="ISME J.">
        <title>Genomic and phenotypic differentiation among Methanosarcina mazei populations from Columbia River sediment.</title>
        <authorList>
            <person name="Youngblut N.D."/>
            <person name="Wirth J.S."/>
            <person name="Henriksen J.R."/>
            <person name="Smith M."/>
            <person name="Simon H."/>
            <person name="Metcalf W.W."/>
            <person name="Whitaker R.J."/>
        </authorList>
    </citation>
    <scope>NUCLEOTIDE SEQUENCE [LARGE SCALE GENOMIC DNA]</scope>
    <source>
        <strain evidence="2 3">1.H.M.0.1</strain>
    </source>
</reference>
<feature type="transmembrane region" description="Helical" evidence="1">
    <location>
        <begin position="447"/>
        <end position="468"/>
    </location>
</feature>
<name>A0A0F8PZF3_METMZ</name>
<accession>A0A0F8PZF3</accession>